<reference evidence="1 2" key="1">
    <citation type="submission" date="2019-05" db="EMBL/GenBank/DDBJ databases">
        <title>Another draft genome of Portunus trituberculatus and its Hox gene families provides insights of decapod evolution.</title>
        <authorList>
            <person name="Jeong J.-H."/>
            <person name="Song I."/>
            <person name="Kim S."/>
            <person name="Choi T."/>
            <person name="Kim D."/>
            <person name="Ryu S."/>
            <person name="Kim W."/>
        </authorList>
    </citation>
    <scope>NUCLEOTIDE SEQUENCE [LARGE SCALE GENOMIC DNA]</scope>
    <source>
        <tissue evidence="1">Muscle</tissue>
    </source>
</reference>
<gene>
    <name evidence="1" type="ORF">E2C01_048397</name>
</gene>
<proteinExistence type="predicted"/>
<organism evidence="1 2">
    <name type="scientific">Portunus trituberculatus</name>
    <name type="common">Swimming crab</name>
    <name type="synonym">Neptunus trituberculatus</name>
    <dbReference type="NCBI Taxonomy" id="210409"/>
    <lineage>
        <taxon>Eukaryota</taxon>
        <taxon>Metazoa</taxon>
        <taxon>Ecdysozoa</taxon>
        <taxon>Arthropoda</taxon>
        <taxon>Crustacea</taxon>
        <taxon>Multicrustacea</taxon>
        <taxon>Malacostraca</taxon>
        <taxon>Eumalacostraca</taxon>
        <taxon>Eucarida</taxon>
        <taxon>Decapoda</taxon>
        <taxon>Pleocyemata</taxon>
        <taxon>Brachyura</taxon>
        <taxon>Eubrachyura</taxon>
        <taxon>Portunoidea</taxon>
        <taxon>Portunidae</taxon>
        <taxon>Portuninae</taxon>
        <taxon>Portunus</taxon>
    </lineage>
</organism>
<name>A0A5B7GA49_PORTR</name>
<dbReference type="EMBL" id="VSRR010012384">
    <property type="protein sequence ID" value="MPC54479.1"/>
    <property type="molecule type" value="Genomic_DNA"/>
</dbReference>
<keyword evidence="2" id="KW-1185">Reference proteome</keyword>
<comment type="caution">
    <text evidence="1">The sequence shown here is derived from an EMBL/GenBank/DDBJ whole genome shotgun (WGS) entry which is preliminary data.</text>
</comment>
<protein>
    <submittedName>
        <fullName evidence="1">Uncharacterized protein</fullName>
    </submittedName>
</protein>
<evidence type="ECO:0000313" key="2">
    <source>
        <dbReference type="Proteomes" id="UP000324222"/>
    </source>
</evidence>
<accession>A0A5B7GA49</accession>
<evidence type="ECO:0000313" key="1">
    <source>
        <dbReference type="EMBL" id="MPC54479.1"/>
    </source>
</evidence>
<sequence length="61" mass="6536">MLGDSCGAPRLSDELLHLVESKDLSIRFCGPMLAFSSAAPPEELGLPGSSCQDKFRHYAAL</sequence>
<dbReference type="Proteomes" id="UP000324222">
    <property type="component" value="Unassembled WGS sequence"/>
</dbReference>
<dbReference type="AlphaFoldDB" id="A0A5B7GA49"/>